<evidence type="ECO:0000313" key="5">
    <source>
        <dbReference type="EMBL" id="SFM50938.1"/>
    </source>
</evidence>
<dbReference type="Pfam" id="PF07730">
    <property type="entry name" value="HisKA_3"/>
    <property type="match status" value="1"/>
</dbReference>
<evidence type="ECO:0000313" key="6">
    <source>
        <dbReference type="Proteomes" id="UP000199470"/>
    </source>
</evidence>
<dbReference type="SUPFAM" id="SSF55874">
    <property type="entry name" value="ATPase domain of HSP90 chaperone/DNA topoisomerase II/histidine kinase"/>
    <property type="match status" value="1"/>
</dbReference>
<evidence type="ECO:0000259" key="4">
    <source>
        <dbReference type="PROSITE" id="PS50109"/>
    </source>
</evidence>
<dbReference type="InterPro" id="IPR050482">
    <property type="entry name" value="Sensor_HK_TwoCompSys"/>
</dbReference>
<name>A0A1I4RF86_9BURK</name>
<dbReference type="InterPro" id="IPR003594">
    <property type="entry name" value="HATPase_dom"/>
</dbReference>
<dbReference type="STRING" id="758825.SAMN02982985_04306"/>
<dbReference type="GO" id="GO:0000155">
    <property type="term" value="F:phosphorelay sensor kinase activity"/>
    <property type="evidence" value="ECO:0007669"/>
    <property type="project" value="InterPro"/>
</dbReference>
<dbReference type="PANTHER" id="PTHR24421:SF58">
    <property type="entry name" value="SIGNAL TRANSDUCTION HISTIDINE-PROTEIN KINASE_PHOSPHATASE UHPB"/>
    <property type="match status" value="1"/>
</dbReference>
<dbReference type="PROSITE" id="PS50109">
    <property type="entry name" value="HIS_KIN"/>
    <property type="match status" value="1"/>
</dbReference>
<organism evidence="5 6">
    <name type="scientific">Rugamonas rubra</name>
    <dbReference type="NCBI Taxonomy" id="758825"/>
    <lineage>
        <taxon>Bacteria</taxon>
        <taxon>Pseudomonadati</taxon>
        <taxon>Pseudomonadota</taxon>
        <taxon>Betaproteobacteria</taxon>
        <taxon>Burkholderiales</taxon>
        <taxon>Oxalobacteraceae</taxon>
        <taxon>Telluria group</taxon>
        <taxon>Rugamonas</taxon>
    </lineage>
</organism>
<dbReference type="Pfam" id="PF02518">
    <property type="entry name" value="HATPase_c"/>
    <property type="match status" value="1"/>
</dbReference>
<keyword evidence="6" id="KW-1185">Reference proteome</keyword>
<keyword evidence="1" id="KW-0808">Transferase</keyword>
<keyword evidence="2 5" id="KW-0418">Kinase</keyword>
<dbReference type="OrthoDB" id="8700796at2"/>
<sequence>MSVPAHPTPPAATPAQRAADLSELLGHVHNSWDDERRSLSRQLHDSLGSSLTALTMHLGLLTQKMPAEPALLERTTHMKQLLLNIIDTNRQMQLRLWNDKLEFLGVRVALAELVAQFGQQQQVAARCSLPDEEFDCGRGHGVVLLRALEEALNNVIAHAQASEVEVVVDDNEDAVMLTVRDNGVGLPEAADPTDGKFGLRLVRERALYLGGSLTLGAAPQRGAMLTVILPKTPAATKPPNGAEPGSAP</sequence>
<dbReference type="GO" id="GO:0046983">
    <property type="term" value="F:protein dimerization activity"/>
    <property type="evidence" value="ECO:0007669"/>
    <property type="project" value="InterPro"/>
</dbReference>
<dbReference type="RefSeq" id="WP_093389766.1">
    <property type="nucleotide sequence ID" value="NZ_FOTW01000022.1"/>
</dbReference>
<dbReference type="EMBL" id="FOTW01000022">
    <property type="protein sequence ID" value="SFM50938.1"/>
    <property type="molecule type" value="Genomic_DNA"/>
</dbReference>
<accession>A0A1I4RF86</accession>
<evidence type="ECO:0000256" key="1">
    <source>
        <dbReference type="ARBA" id="ARBA00022679"/>
    </source>
</evidence>
<protein>
    <submittedName>
        <fullName evidence="5">Histidine kinase-, DNA gyrase B-, and HSP90-like ATPase</fullName>
    </submittedName>
</protein>
<dbReference type="Gene3D" id="3.30.565.10">
    <property type="entry name" value="Histidine kinase-like ATPase, C-terminal domain"/>
    <property type="match status" value="1"/>
</dbReference>
<dbReference type="Gene3D" id="1.20.5.1930">
    <property type="match status" value="1"/>
</dbReference>
<keyword evidence="3" id="KW-0902">Two-component regulatory system</keyword>
<proteinExistence type="predicted"/>
<dbReference type="Proteomes" id="UP000199470">
    <property type="component" value="Unassembled WGS sequence"/>
</dbReference>
<feature type="domain" description="Histidine kinase" evidence="4">
    <location>
        <begin position="42"/>
        <end position="233"/>
    </location>
</feature>
<dbReference type="InterPro" id="IPR036890">
    <property type="entry name" value="HATPase_C_sf"/>
</dbReference>
<gene>
    <name evidence="5" type="ORF">SAMN02982985_04306</name>
</gene>
<dbReference type="PANTHER" id="PTHR24421">
    <property type="entry name" value="NITRATE/NITRITE SENSOR PROTEIN NARX-RELATED"/>
    <property type="match status" value="1"/>
</dbReference>
<dbReference type="InterPro" id="IPR005467">
    <property type="entry name" value="His_kinase_dom"/>
</dbReference>
<dbReference type="SMART" id="SM00387">
    <property type="entry name" value="HATPase_c"/>
    <property type="match status" value="1"/>
</dbReference>
<dbReference type="InterPro" id="IPR011712">
    <property type="entry name" value="Sig_transdc_His_kin_sub3_dim/P"/>
</dbReference>
<evidence type="ECO:0000256" key="3">
    <source>
        <dbReference type="ARBA" id="ARBA00023012"/>
    </source>
</evidence>
<dbReference type="GO" id="GO:0016020">
    <property type="term" value="C:membrane"/>
    <property type="evidence" value="ECO:0007669"/>
    <property type="project" value="InterPro"/>
</dbReference>
<dbReference type="CDD" id="cd16917">
    <property type="entry name" value="HATPase_UhpB-NarQ-NarX-like"/>
    <property type="match status" value="1"/>
</dbReference>
<evidence type="ECO:0000256" key="2">
    <source>
        <dbReference type="ARBA" id="ARBA00022777"/>
    </source>
</evidence>
<reference evidence="5 6" key="1">
    <citation type="submission" date="2016-10" db="EMBL/GenBank/DDBJ databases">
        <authorList>
            <person name="de Groot N.N."/>
        </authorList>
    </citation>
    <scope>NUCLEOTIDE SEQUENCE [LARGE SCALE GENOMIC DNA]</scope>
    <source>
        <strain evidence="5 6">ATCC 43154</strain>
    </source>
</reference>
<dbReference type="AlphaFoldDB" id="A0A1I4RF86"/>